<feature type="domain" description="PIN" evidence="6">
    <location>
        <begin position="3"/>
        <end position="125"/>
    </location>
</feature>
<gene>
    <name evidence="5" type="primary">vapC</name>
    <name evidence="7" type="ORF">A3F84_00515</name>
</gene>
<comment type="function">
    <text evidence="5">Toxic component of a toxin-antitoxin (TA) system. An RNase.</text>
</comment>
<dbReference type="Proteomes" id="UP000178606">
    <property type="component" value="Unassembled WGS sequence"/>
</dbReference>
<dbReference type="InterPro" id="IPR039018">
    <property type="entry name" value="VapC20-like"/>
</dbReference>
<name>A0A1F6C7C6_HANXR</name>
<dbReference type="GO" id="GO:0090729">
    <property type="term" value="F:toxin activity"/>
    <property type="evidence" value="ECO:0007669"/>
    <property type="project" value="UniProtKB-KW"/>
</dbReference>
<evidence type="ECO:0000313" key="8">
    <source>
        <dbReference type="Proteomes" id="UP000178606"/>
    </source>
</evidence>
<evidence type="ECO:0000256" key="2">
    <source>
        <dbReference type="ARBA" id="ARBA00022722"/>
    </source>
</evidence>
<protein>
    <recommendedName>
        <fullName evidence="5">Ribonuclease VapC</fullName>
        <shortName evidence="5">RNase VapC</shortName>
        <ecNumber evidence="5">3.1.-.-</ecNumber>
    </recommendedName>
    <alternativeName>
        <fullName evidence="5">Toxin VapC</fullName>
    </alternativeName>
</protein>
<dbReference type="EMBL" id="MFKF01000394">
    <property type="protein sequence ID" value="OGG44847.1"/>
    <property type="molecule type" value="Genomic_DNA"/>
</dbReference>
<proteinExistence type="inferred from homology"/>
<dbReference type="HAMAP" id="MF_00265">
    <property type="entry name" value="VapC_Nob1"/>
    <property type="match status" value="1"/>
</dbReference>
<comment type="caution">
    <text evidence="7">The sequence shown here is derived from an EMBL/GenBank/DDBJ whole genome shotgun (WGS) entry which is preliminary data.</text>
</comment>
<evidence type="ECO:0000256" key="4">
    <source>
        <dbReference type="ARBA" id="ARBA00022801"/>
    </source>
</evidence>
<dbReference type="Gene3D" id="3.40.50.1010">
    <property type="entry name" value="5'-nuclease"/>
    <property type="match status" value="1"/>
</dbReference>
<sequence>MAIFVDTGAWFAYFVRRDPDHTAAMEWIRQNRQPLMTTDYVLDELLTLLKLRESHRIAVAAGERLWQRRIARIEHITDEDIRRAWEVFRQYHDKDWSFTDCTSKVVIERLRIAQAFAFDSHFEQFGTVVRRP</sequence>
<keyword evidence="5" id="KW-0460">Magnesium</keyword>
<dbReference type="GO" id="GO:0003677">
    <property type="term" value="F:DNA binding"/>
    <property type="evidence" value="ECO:0007669"/>
    <property type="project" value="UniProtKB-KW"/>
</dbReference>
<evidence type="ECO:0000256" key="1">
    <source>
        <dbReference type="ARBA" id="ARBA00022649"/>
    </source>
</evidence>
<feature type="binding site" evidence="5">
    <location>
        <position position="100"/>
    </location>
    <ligand>
        <name>Mg(2+)</name>
        <dbReference type="ChEBI" id="CHEBI:18420"/>
    </ligand>
</feature>
<evidence type="ECO:0000256" key="5">
    <source>
        <dbReference type="HAMAP-Rule" id="MF_00265"/>
    </source>
</evidence>
<keyword evidence="3 5" id="KW-0479">Metal-binding</keyword>
<accession>A0A1F6C7C6</accession>
<dbReference type="InterPro" id="IPR029060">
    <property type="entry name" value="PIN-like_dom_sf"/>
</dbReference>
<dbReference type="AlphaFoldDB" id="A0A1F6C7C6"/>
<evidence type="ECO:0000256" key="3">
    <source>
        <dbReference type="ARBA" id="ARBA00022723"/>
    </source>
</evidence>
<keyword evidence="5" id="KW-0800">Toxin</keyword>
<feature type="binding site" evidence="5">
    <location>
        <position position="6"/>
    </location>
    <ligand>
        <name>Mg(2+)</name>
        <dbReference type="ChEBI" id="CHEBI:18420"/>
    </ligand>
</feature>
<dbReference type="PANTHER" id="PTHR42188">
    <property type="entry name" value="23S RRNA-SPECIFIC ENDONUCLEASE VAPC20"/>
    <property type="match status" value="1"/>
</dbReference>
<organism evidence="7 8">
    <name type="scientific">Handelsmanbacteria sp. (strain RIFCSPLOWO2_12_FULL_64_10)</name>
    <dbReference type="NCBI Taxonomy" id="1817868"/>
    <lineage>
        <taxon>Bacteria</taxon>
        <taxon>Candidatus Handelsmaniibacteriota</taxon>
    </lineage>
</organism>
<dbReference type="GO" id="GO:0016787">
    <property type="term" value="F:hydrolase activity"/>
    <property type="evidence" value="ECO:0007669"/>
    <property type="project" value="UniProtKB-KW"/>
</dbReference>
<dbReference type="EC" id="3.1.-.-" evidence="5"/>
<dbReference type="GO" id="GO:0000287">
    <property type="term" value="F:magnesium ion binding"/>
    <property type="evidence" value="ECO:0007669"/>
    <property type="project" value="UniProtKB-UniRule"/>
</dbReference>
<keyword evidence="7" id="KW-0238">DNA-binding</keyword>
<keyword evidence="1 5" id="KW-1277">Toxin-antitoxin system</keyword>
<evidence type="ECO:0000313" key="7">
    <source>
        <dbReference type="EMBL" id="OGG44847.1"/>
    </source>
</evidence>
<dbReference type="Pfam" id="PF01850">
    <property type="entry name" value="PIN"/>
    <property type="match status" value="1"/>
</dbReference>
<dbReference type="SUPFAM" id="SSF88723">
    <property type="entry name" value="PIN domain-like"/>
    <property type="match status" value="1"/>
</dbReference>
<dbReference type="GO" id="GO:0016075">
    <property type="term" value="P:rRNA catabolic process"/>
    <property type="evidence" value="ECO:0007669"/>
    <property type="project" value="TreeGrafter"/>
</dbReference>
<dbReference type="InterPro" id="IPR022907">
    <property type="entry name" value="VapC_family"/>
</dbReference>
<comment type="cofactor">
    <cofactor evidence="5">
        <name>Mg(2+)</name>
        <dbReference type="ChEBI" id="CHEBI:18420"/>
    </cofactor>
</comment>
<dbReference type="PANTHER" id="PTHR42188:SF1">
    <property type="entry name" value="23S RRNA-SPECIFIC ENDONUCLEASE VAPC20"/>
    <property type="match status" value="1"/>
</dbReference>
<keyword evidence="4 5" id="KW-0378">Hydrolase</keyword>
<evidence type="ECO:0000259" key="6">
    <source>
        <dbReference type="Pfam" id="PF01850"/>
    </source>
</evidence>
<comment type="similarity">
    <text evidence="5">Belongs to the PINc/VapC protein family.</text>
</comment>
<reference evidence="7 8" key="1">
    <citation type="journal article" date="2016" name="Nat. Commun.">
        <title>Thousands of microbial genomes shed light on interconnected biogeochemical processes in an aquifer system.</title>
        <authorList>
            <person name="Anantharaman K."/>
            <person name="Brown C.T."/>
            <person name="Hug L.A."/>
            <person name="Sharon I."/>
            <person name="Castelle C.J."/>
            <person name="Probst A.J."/>
            <person name="Thomas B.C."/>
            <person name="Singh A."/>
            <person name="Wilkins M.J."/>
            <person name="Karaoz U."/>
            <person name="Brodie E.L."/>
            <person name="Williams K.H."/>
            <person name="Hubbard S.S."/>
            <person name="Banfield J.F."/>
        </authorList>
    </citation>
    <scope>NUCLEOTIDE SEQUENCE [LARGE SCALE GENOMIC DNA]</scope>
    <source>
        <strain evidence="8">RIFCSPLOWO2_12_FULL_64_10</strain>
    </source>
</reference>
<dbReference type="GO" id="GO:0004521">
    <property type="term" value="F:RNA endonuclease activity"/>
    <property type="evidence" value="ECO:0007669"/>
    <property type="project" value="InterPro"/>
</dbReference>
<dbReference type="InterPro" id="IPR002716">
    <property type="entry name" value="PIN_dom"/>
</dbReference>
<keyword evidence="2 5" id="KW-0540">Nuclease</keyword>